<organism evidence="1 2">
    <name type="scientific">Citrobacter koseri (strain ATCC BAA-895 / CDC 4225-83 / SGSC4696)</name>
    <dbReference type="NCBI Taxonomy" id="290338"/>
    <lineage>
        <taxon>Bacteria</taxon>
        <taxon>Pseudomonadati</taxon>
        <taxon>Pseudomonadota</taxon>
        <taxon>Gammaproteobacteria</taxon>
        <taxon>Enterobacterales</taxon>
        <taxon>Enterobacteriaceae</taxon>
        <taxon>Citrobacter</taxon>
    </lineage>
</organism>
<gene>
    <name evidence="1" type="ordered locus">CKO_01678</name>
</gene>
<name>A8AH47_CITK8</name>
<keyword evidence="2" id="KW-1185">Reference proteome</keyword>
<accession>A8AH47</accession>
<dbReference type="KEGG" id="cko:CKO_01678"/>
<dbReference type="AlphaFoldDB" id="A8AH47"/>
<evidence type="ECO:0000313" key="2">
    <source>
        <dbReference type="Proteomes" id="UP000008148"/>
    </source>
</evidence>
<dbReference type="STRING" id="290338.CKO_01678"/>
<protein>
    <submittedName>
        <fullName evidence="1">Uncharacterized protein</fullName>
    </submittedName>
</protein>
<proteinExistence type="predicted"/>
<reference evidence="1 2" key="1">
    <citation type="submission" date="2007-08" db="EMBL/GenBank/DDBJ databases">
        <authorList>
            <consortium name="The Citrobacter koseri Genome Sequencing Project"/>
            <person name="McClelland M."/>
            <person name="Sanderson E.K."/>
            <person name="Porwollik S."/>
            <person name="Spieth J."/>
            <person name="Clifton W.S."/>
            <person name="Latreille P."/>
            <person name="Courtney L."/>
            <person name="Wang C."/>
            <person name="Pepin K."/>
            <person name="Bhonagiri V."/>
            <person name="Nash W."/>
            <person name="Johnson M."/>
            <person name="Thiruvilangam P."/>
            <person name="Wilson R."/>
        </authorList>
    </citation>
    <scope>NUCLEOTIDE SEQUENCE [LARGE SCALE GENOMIC DNA]</scope>
    <source>
        <strain evidence="2">ATCC BAA-895 / CDC 4225-83 / SGSC4696</strain>
    </source>
</reference>
<sequence length="48" mass="5589">MKKQVLLALCWQPDFPPAIVLGRDVLTDFRSCRYVYRYCAGHRETGVD</sequence>
<dbReference type="EMBL" id="CP000822">
    <property type="protein sequence ID" value="ABV12810.1"/>
    <property type="molecule type" value="Genomic_DNA"/>
</dbReference>
<dbReference type="HOGENOM" id="CLU_3150998_0_0_6"/>
<evidence type="ECO:0000313" key="1">
    <source>
        <dbReference type="EMBL" id="ABV12810.1"/>
    </source>
</evidence>
<dbReference type="Proteomes" id="UP000008148">
    <property type="component" value="Chromosome"/>
</dbReference>